<reference evidence="2" key="1">
    <citation type="submission" date="2017-09" db="EMBL/GenBank/DDBJ databases">
        <title>Depth-based differentiation of microbial function through sediment-hosted aquifers and enrichment of novel symbionts in the deep terrestrial subsurface.</title>
        <authorList>
            <person name="Probst A.J."/>
            <person name="Ladd B."/>
            <person name="Jarett J.K."/>
            <person name="Geller-Mcgrath D.E."/>
            <person name="Sieber C.M.K."/>
            <person name="Emerson J.B."/>
            <person name="Anantharaman K."/>
            <person name="Thomas B.C."/>
            <person name="Malmstrom R."/>
            <person name="Stieglmeier M."/>
            <person name="Klingl A."/>
            <person name="Woyke T."/>
            <person name="Ryan C.M."/>
            <person name="Banfield J.F."/>
        </authorList>
    </citation>
    <scope>NUCLEOTIDE SEQUENCE [LARGE SCALE GENOMIC DNA]</scope>
</reference>
<organism evidence="1 2">
    <name type="scientific">candidate division WWE3 bacterium CG_4_9_14_3_um_filter_43_9</name>
    <dbReference type="NCBI Taxonomy" id="1975082"/>
    <lineage>
        <taxon>Bacteria</taxon>
        <taxon>Katanobacteria</taxon>
    </lineage>
</organism>
<dbReference type="InterPro" id="IPR023201">
    <property type="entry name" value="SecY_dom_sf"/>
</dbReference>
<evidence type="ECO:0000313" key="1">
    <source>
        <dbReference type="EMBL" id="PJA38000.1"/>
    </source>
</evidence>
<sequence length="70" mass="8015">MKEVLKNIYKTPDLRNKILFTLGILIVFRLFSHVPVPGVNLEALKNLFTQNQFLGFLNLFSGGTMRNFSV</sequence>
<accession>A0A2M7WY30</accession>
<evidence type="ECO:0000313" key="2">
    <source>
        <dbReference type="Proteomes" id="UP000230538"/>
    </source>
</evidence>
<proteinExistence type="predicted"/>
<dbReference type="SUPFAM" id="SSF103491">
    <property type="entry name" value="Preprotein translocase SecY subunit"/>
    <property type="match status" value="1"/>
</dbReference>
<name>A0A2M7WY30_UNCKA</name>
<dbReference type="Gene3D" id="1.10.3370.10">
    <property type="entry name" value="SecY subunit domain"/>
    <property type="match status" value="1"/>
</dbReference>
<dbReference type="Proteomes" id="UP000230538">
    <property type="component" value="Unassembled WGS sequence"/>
</dbReference>
<dbReference type="EMBL" id="PFXB01000043">
    <property type="protein sequence ID" value="PJA38000.1"/>
    <property type="molecule type" value="Genomic_DNA"/>
</dbReference>
<gene>
    <name evidence="1" type="ORF">CO181_01505</name>
</gene>
<comment type="caution">
    <text evidence="1">The sequence shown here is derived from an EMBL/GenBank/DDBJ whole genome shotgun (WGS) entry which is preliminary data.</text>
</comment>
<protein>
    <submittedName>
        <fullName evidence="1">Preprotein translocase subunit SecY</fullName>
    </submittedName>
</protein>
<dbReference type="AlphaFoldDB" id="A0A2M7WY30"/>
<feature type="non-terminal residue" evidence="1">
    <location>
        <position position="70"/>
    </location>
</feature>